<dbReference type="PANTHER" id="PTHR44757:SF2">
    <property type="entry name" value="BIOFILM ARCHITECTURE MAINTENANCE PROTEIN MBAA"/>
    <property type="match status" value="1"/>
</dbReference>
<dbReference type="InterPro" id="IPR043128">
    <property type="entry name" value="Rev_trsase/Diguanyl_cyclase"/>
</dbReference>
<dbReference type="NCBIfam" id="TIGR00254">
    <property type="entry name" value="GGDEF"/>
    <property type="match status" value="1"/>
</dbReference>
<dbReference type="SUPFAM" id="SSF141868">
    <property type="entry name" value="EAL domain-like"/>
    <property type="match status" value="1"/>
</dbReference>
<evidence type="ECO:0000256" key="1">
    <source>
        <dbReference type="SAM" id="SignalP"/>
    </source>
</evidence>
<reference evidence="4 5" key="2">
    <citation type="journal article" date="2011" name="J. Bacteriol.">
        <title>Genomes of three methylotrophs from a single niche uncover genetic and metabolic divergence of Methylophilaceae.</title>
        <authorList>
            <person name="Lapidus A."/>
            <person name="Clum A."/>
            <person name="Labutti K."/>
            <person name="Kaluzhnaya M.G."/>
            <person name="Lim S."/>
            <person name="Beck D.A."/>
            <person name="Glavina Del Rio T."/>
            <person name="Nolan M."/>
            <person name="Mavromatis K."/>
            <person name="Huntemann M."/>
            <person name="Lucas S."/>
            <person name="Lidstrom M.E."/>
            <person name="Ivanova N."/>
            <person name="Chistoserdova L."/>
        </authorList>
    </citation>
    <scope>NUCLEOTIDE SEQUENCE [LARGE SCALE GENOMIC DNA]</scope>
    <source>
        <strain evidence="4 5">SIP3-4</strain>
    </source>
</reference>
<dbReference type="SMART" id="SM00052">
    <property type="entry name" value="EAL"/>
    <property type="match status" value="1"/>
</dbReference>
<feature type="domain" description="GGDEF" evidence="3">
    <location>
        <begin position="350"/>
        <end position="483"/>
    </location>
</feature>
<accession>C6X759</accession>
<dbReference type="InterPro" id="IPR001638">
    <property type="entry name" value="Solute-binding_3/MltF_N"/>
</dbReference>
<dbReference type="AlphaFoldDB" id="C6X759"/>
<dbReference type="Proteomes" id="UP000002743">
    <property type="component" value="Chromosome"/>
</dbReference>
<dbReference type="Gene3D" id="3.20.20.450">
    <property type="entry name" value="EAL domain"/>
    <property type="match status" value="1"/>
</dbReference>
<dbReference type="SUPFAM" id="SSF55073">
    <property type="entry name" value="Nucleotide cyclase"/>
    <property type="match status" value="1"/>
</dbReference>
<dbReference type="EMBL" id="CP001674">
    <property type="protein sequence ID" value="ACT51202.1"/>
    <property type="molecule type" value="Genomic_DNA"/>
</dbReference>
<organism evidence="4 5">
    <name type="scientific">Methylovorus glucosotrophus (strain SIP3-4)</name>
    <dbReference type="NCBI Taxonomy" id="582744"/>
    <lineage>
        <taxon>Bacteria</taxon>
        <taxon>Pseudomonadati</taxon>
        <taxon>Pseudomonadota</taxon>
        <taxon>Betaproteobacteria</taxon>
        <taxon>Nitrosomonadales</taxon>
        <taxon>Methylophilaceae</taxon>
        <taxon>Methylovorus</taxon>
    </lineage>
</organism>
<sequence length="765" mass="85885" precursor="true">MRMLIQSLLALVCISAAVYAVSAEQLESGGLPFASKPLTSDTLELTTQEFAWLKAHPVIKVGVHHGWMPIEFLSEGNEFRGITVDYLKRFERLLGVRFQRSEYSENPATETADMLSGIASVKSLNGSRFVALPEPVISVPYTIYIHKKNDTIRTFADLQHKRVAVFKNGPLAGLLTKDQQGIELFKVDIAEEAFVALETGKADAYIGNPLVVDYVSNVQGIRYLAKAGSTPYKASVNMAVRKDWPELASILQKTLKHLEPERSDILNDWRLQPGSKTGLLPFLLAGLLLLATIIVLRGYRLKREVARQAAASQKLIWKQANYDFLTGLPNRPMFHKQLAEEIHKSLQHQQPLVLMFLDLDNFKQINDQLGHSIGDKLLVETGARIAAVARDCTLLARLGGDEFTIVLSNVQNQQQVEWLCERILRQVSLPFTIENHVVYVTTSIGIASFPEHSRDVETLMKYADQAMYEAKRLGRNRYQFFSPSMQELAAHKLQVSNDLRHALNRHELVMYYQPIVDLATNEIHKAEALVRWQHPTRGLVPPFEFIPVAEETGMINRMGDWVFRQSARDTVTLVQESLASRSAPPEGNVVDATIFQVSINVSPLQFQSSQELQTWQAYLDQIGLPAECLAIEITEGLLLEASDQVKATLTQFRDAGIATSIDDFGTGYSSLAYLKKFHIDFVKIDRSFVQNLGAGNDDMVLCEVIVDMAHRLGMRVIAEGVETEAQLELLKRAGCDFAQGYLFSPALPFDQFMTFVRDWRKAPAH</sequence>
<keyword evidence="1" id="KW-0732">Signal</keyword>
<dbReference type="SUPFAM" id="SSF53850">
    <property type="entry name" value="Periplasmic binding protein-like II"/>
    <property type="match status" value="1"/>
</dbReference>
<dbReference type="KEGG" id="mei:Msip34_1960"/>
<dbReference type="PROSITE" id="PS50883">
    <property type="entry name" value="EAL"/>
    <property type="match status" value="1"/>
</dbReference>
<dbReference type="InterPro" id="IPR052155">
    <property type="entry name" value="Biofilm_reg_signaling"/>
</dbReference>
<protein>
    <submittedName>
        <fullName evidence="4">Diguanylate cyclase/phosphodiesterase</fullName>
    </submittedName>
</protein>
<proteinExistence type="predicted"/>
<name>C6X759_METGS</name>
<dbReference type="CDD" id="cd01948">
    <property type="entry name" value="EAL"/>
    <property type="match status" value="1"/>
</dbReference>
<dbReference type="Gene3D" id="3.30.70.270">
    <property type="match status" value="1"/>
</dbReference>
<evidence type="ECO:0000259" key="2">
    <source>
        <dbReference type="PROSITE" id="PS50883"/>
    </source>
</evidence>
<dbReference type="SMART" id="SM00062">
    <property type="entry name" value="PBPb"/>
    <property type="match status" value="1"/>
</dbReference>
<gene>
    <name evidence="4" type="ordered locus">Msip34_1960</name>
</gene>
<keyword evidence="5" id="KW-1185">Reference proteome</keyword>
<dbReference type="PANTHER" id="PTHR44757">
    <property type="entry name" value="DIGUANYLATE CYCLASE DGCP"/>
    <property type="match status" value="1"/>
</dbReference>
<feature type="domain" description="EAL" evidence="2">
    <location>
        <begin position="492"/>
        <end position="760"/>
    </location>
</feature>
<dbReference type="HOGENOM" id="CLU_000445_70_36_4"/>
<dbReference type="InterPro" id="IPR000160">
    <property type="entry name" value="GGDEF_dom"/>
</dbReference>
<dbReference type="FunFam" id="3.30.70.270:FF:000001">
    <property type="entry name" value="Diguanylate cyclase domain protein"/>
    <property type="match status" value="1"/>
</dbReference>
<dbReference type="SMART" id="SM00267">
    <property type="entry name" value="GGDEF"/>
    <property type="match status" value="1"/>
</dbReference>
<evidence type="ECO:0000313" key="5">
    <source>
        <dbReference type="Proteomes" id="UP000002743"/>
    </source>
</evidence>
<evidence type="ECO:0000259" key="3">
    <source>
        <dbReference type="PROSITE" id="PS50887"/>
    </source>
</evidence>
<dbReference type="eggNOG" id="COG5001">
    <property type="taxonomic scope" value="Bacteria"/>
</dbReference>
<dbReference type="STRING" id="582744.Msip34_1960"/>
<dbReference type="Pfam" id="PF00563">
    <property type="entry name" value="EAL"/>
    <property type="match status" value="1"/>
</dbReference>
<dbReference type="InterPro" id="IPR035919">
    <property type="entry name" value="EAL_sf"/>
</dbReference>
<dbReference type="PROSITE" id="PS50887">
    <property type="entry name" value="GGDEF"/>
    <property type="match status" value="1"/>
</dbReference>
<feature type="chain" id="PRO_5002970780" evidence="1">
    <location>
        <begin position="23"/>
        <end position="765"/>
    </location>
</feature>
<dbReference type="InterPro" id="IPR029787">
    <property type="entry name" value="Nucleotide_cyclase"/>
</dbReference>
<feature type="signal peptide" evidence="1">
    <location>
        <begin position="1"/>
        <end position="22"/>
    </location>
</feature>
<dbReference type="Gene3D" id="3.40.190.10">
    <property type="entry name" value="Periplasmic binding protein-like II"/>
    <property type="match status" value="2"/>
</dbReference>
<dbReference type="Pfam" id="PF00990">
    <property type="entry name" value="GGDEF"/>
    <property type="match status" value="1"/>
</dbReference>
<dbReference type="CDD" id="cd01949">
    <property type="entry name" value="GGDEF"/>
    <property type="match status" value="1"/>
</dbReference>
<dbReference type="GO" id="GO:0003824">
    <property type="term" value="F:catalytic activity"/>
    <property type="evidence" value="ECO:0007669"/>
    <property type="project" value="UniProtKB-ARBA"/>
</dbReference>
<dbReference type="InterPro" id="IPR001633">
    <property type="entry name" value="EAL_dom"/>
</dbReference>
<dbReference type="eggNOG" id="COG0834">
    <property type="taxonomic scope" value="Bacteria"/>
</dbReference>
<reference evidence="5" key="1">
    <citation type="submission" date="2009-07" db="EMBL/GenBank/DDBJ databases">
        <title>Complete sequence of chromosome of Methylovorus sp. SIP3-4.</title>
        <authorList>
            <person name="Lucas S."/>
            <person name="Copeland A."/>
            <person name="Lapidus A."/>
            <person name="Glavina del Rio T."/>
            <person name="Tice H."/>
            <person name="Bruce D."/>
            <person name="Goodwin L."/>
            <person name="Pitluck S."/>
            <person name="Clum A."/>
            <person name="Larimer F."/>
            <person name="Land M."/>
            <person name="Hauser L."/>
            <person name="Kyrpides N."/>
            <person name="Mikhailova N."/>
            <person name="Kayluzhnaya M."/>
            <person name="Chistoserdova L."/>
        </authorList>
    </citation>
    <scope>NUCLEOTIDE SEQUENCE [LARGE SCALE GENOMIC DNA]</scope>
    <source>
        <strain evidence="5">SIP3-4</strain>
    </source>
</reference>
<dbReference type="CDD" id="cd01007">
    <property type="entry name" value="PBP2_BvgS_HisK_like"/>
    <property type="match status" value="1"/>
</dbReference>
<evidence type="ECO:0000313" key="4">
    <source>
        <dbReference type="EMBL" id="ACT51202.1"/>
    </source>
</evidence>